<dbReference type="EMBL" id="JAAALK010000284">
    <property type="protein sequence ID" value="KAG8068968.1"/>
    <property type="molecule type" value="Genomic_DNA"/>
</dbReference>
<keyword evidence="2" id="KW-1185">Reference proteome</keyword>
<name>A0A8J5SC69_ZIZPA</name>
<evidence type="ECO:0000313" key="2">
    <source>
        <dbReference type="Proteomes" id="UP000729402"/>
    </source>
</evidence>
<protein>
    <submittedName>
        <fullName evidence="1">Uncharacterized protein</fullName>
    </submittedName>
</protein>
<dbReference type="AlphaFoldDB" id="A0A8J5SC69"/>
<gene>
    <name evidence="1" type="ORF">GUJ93_ZPchr0005g14276</name>
</gene>
<evidence type="ECO:0000313" key="1">
    <source>
        <dbReference type="EMBL" id="KAG8068968.1"/>
    </source>
</evidence>
<reference evidence="1" key="2">
    <citation type="submission" date="2021-02" db="EMBL/GenBank/DDBJ databases">
        <authorList>
            <person name="Kimball J.A."/>
            <person name="Haas M.W."/>
            <person name="Macchietto M."/>
            <person name="Kono T."/>
            <person name="Duquette J."/>
            <person name="Shao M."/>
        </authorList>
    </citation>
    <scope>NUCLEOTIDE SEQUENCE</scope>
    <source>
        <tissue evidence="1">Fresh leaf tissue</tissue>
    </source>
</reference>
<proteinExistence type="predicted"/>
<comment type="caution">
    <text evidence="1">The sequence shown here is derived from an EMBL/GenBank/DDBJ whole genome shotgun (WGS) entry which is preliminary data.</text>
</comment>
<accession>A0A8J5SC69</accession>
<organism evidence="1 2">
    <name type="scientific">Zizania palustris</name>
    <name type="common">Northern wild rice</name>
    <dbReference type="NCBI Taxonomy" id="103762"/>
    <lineage>
        <taxon>Eukaryota</taxon>
        <taxon>Viridiplantae</taxon>
        <taxon>Streptophyta</taxon>
        <taxon>Embryophyta</taxon>
        <taxon>Tracheophyta</taxon>
        <taxon>Spermatophyta</taxon>
        <taxon>Magnoliopsida</taxon>
        <taxon>Liliopsida</taxon>
        <taxon>Poales</taxon>
        <taxon>Poaceae</taxon>
        <taxon>BOP clade</taxon>
        <taxon>Oryzoideae</taxon>
        <taxon>Oryzeae</taxon>
        <taxon>Zizaniinae</taxon>
        <taxon>Zizania</taxon>
    </lineage>
</organism>
<dbReference type="Proteomes" id="UP000729402">
    <property type="component" value="Unassembled WGS sequence"/>
</dbReference>
<reference evidence="1" key="1">
    <citation type="journal article" date="2021" name="bioRxiv">
        <title>Whole Genome Assembly and Annotation of Northern Wild Rice, Zizania palustris L., Supports a Whole Genome Duplication in the Zizania Genus.</title>
        <authorList>
            <person name="Haas M."/>
            <person name="Kono T."/>
            <person name="Macchietto M."/>
            <person name="Millas R."/>
            <person name="McGilp L."/>
            <person name="Shao M."/>
            <person name="Duquette J."/>
            <person name="Hirsch C.N."/>
            <person name="Kimball J."/>
        </authorList>
    </citation>
    <scope>NUCLEOTIDE SEQUENCE</scope>
    <source>
        <tissue evidence="1">Fresh leaf tissue</tissue>
    </source>
</reference>
<sequence>MRVGAPVDASSAACGFTSVCTPVRGARWKNKLPPGFNVSWGLAVGNPRCRCKPKTTGRMTHAMGPALRSTASAVAWKSRDCTCRAYALACMRQKKSCASKPTPPKSSLTRVDVVASKSVARGARSLQLHPKDVLCYQKLSVHRAEVPD</sequence>